<dbReference type="InterPro" id="IPR003647">
    <property type="entry name" value="Intron_nuc_1_rpt"/>
</dbReference>
<dbReference type="RefSeq" id="WP_000562884.1">
    <property type="nucleotide sequence ID" value="NZ_CP013278.1"/>
</dbReference>
<reference evidence="1" key="1">
    <citation type="journal article" date="2017" name="Res. Microbiol.">
        <title>Comparative genomics of extrachromosomal elements in Bacillus thuringiensis subsp. israelensis.</title>
        <authorList>
            <person name="Bolotin A."/>
            <person name="Gillis A."/>
            <person name="Sanchis V."/>
            <person name="Nielsen-LeRoux C."/>
            <person name="Mahillon J."/>
            <person name="Lereclus D."/>
            <person name="Sorokin A."/>
        </authorList>
    </citation>
    <scope>NUCLEOTIDE SEQUENCE</scope>
    <source>
        <strain evidence="1">AM65-52</strain>
        <plasmid evidence="1">pAM65-52-3-235K</plasmid>
    </source>
</reference>
<dbReference type="GO" id="GO:0004519">
    <property type="term" value="F:endonuclease activity"/>
    <property type="evidence" value="ECO:0007669"/>
    <property type="project" value="InterPro"/>
</dbReference>
<dbReference type="EMBL" id="CP013278">
    <property type="protein sequence ID" value="AND28517.1"/>
    <property type="molecule type" value="Genomic_DNA"/>
</dbReference>
<dbReference type="PATRIC" id="fig|1430.6.peg.2125"/>
<dbReference type="PROSITE" id="PS50164">
    <property type="entry name" value="GIY_YIG"/>
    <property type="match status" value="1"/>
</dbReference>
<sequence length="383" mass="44228">MICIYRLRNKINEKNYIGQTTNFKRRMIRHKADSKHPEPIYKIHRAIKKYGIDNFEITVLEECTEEMLDEREIYWVSHFDSFNNGYNMTGGGNGFGIGEGSPSSRISTLTAKRIIKIKLETVAPYREVANYLNCTLGTFNNVGNNSWQYLNNQIDDFSDEVVEYFRNKYPIDSLNILVFDNRTLELLGEYESTNDIISAGIVEVRGKYDQTSISRAIATKLSFQNKIFIHKKDYSEEYLKEITSNNRQRQIDWIDVYAEDGQYIKRFSSRKEIRDELGLTASQISNGLYLPNQVVTKGFILITNVQHDEGETIEAKLEKLASFSHTSPEFAVIKNGAVLETLRNQQECAKKYNLHQSRISLILRNGKGTTGGYTFKYVDNEEE</sequence>
<name>A0A160LK00_BACTI</name>
<dbReference type="InterPro" id="IPR006350">
    <property type="entry name" value="Intron_endoG1"/>
</dbReference>
<dbReference type="InterPro" id="IPR000305">
    <property type="entry name" value="GIY-YIG_endonuc"/>
</dbReference>
<dbReference type="InterPro" id="IPR036388">
    <property type="entry name" value="WH-like_DNA-bd_sf"/>
</dbReference>
<organism evidence="1">
    <name type="scientific">Bacillus thuringiensis subsp. israelensis</name>
    <dbReference type="NCBI Taxonomy" id="1430"/>
    <lineage>
        <taxon>Bacteria</taxon>
        <taxon>Bacillati</taxon>
        <taxon>Bacillota</taxon>
        <taxon>Bacilli</taxon>
        <taxon>Bacillales</taxon>
        <taxon>Bacillaceae</taxon>
        <taxon>Bacillus</taxon>
        <taxon>Bacillus cereus group</taxon>
    </lineage>
</organism>
<dbReference type="SMART" id="SM00465">
    <property type="entry name" value="GIYc"/>
    <property type="match status" value="1"/>
</dbReference>
<dbReference type="NCBIfam" id="TIGR01453">
    <property type="entry name" value="grpIintron_endo"/>
    <property type="match status" value="1"/>
</dbReference>
<dbReference type="SMART" id="SM00497">
    <property type="entry name" value="IENR1"/>
    <property type="match status" value="2"/>
</dbReference>
<proteinExistence type="predicted"/>
<dbReference type="Gene3D" id="3.40.1440.10">
    <property type="entry name" value="GIY-YIG endonuclease"/>
    <property type="match status" value="1"/>
</dbReference>
<protein>
    <submittedName>
        <fullName evidence="1">Uncharacterized protein</fullName>
    </submittedName>
</protein>
<geneLocation type="plasmid" evidence="1">
    <name>pAM65-52-3-235K</name>
</geneLocation>
<evidence type="ECO:0000313" key="1">
    <source>
        <dbReference type="EMBL" id="AND28517.1"/>
    </source>
</evidence>
<dbReference type="Pfam" id="PF01541">
    <property type="entry name" value="GIY-YIG"/>
    <property type="match status" value="1"/>
</dbReference>
<keyword evidence="1" id="KW-0614">Plasmid</keyword>
<dbReference type="AlphaFoldDB" id="A0A160LK00"/>
<dbReference type="CDD" id="cd10443">
    <property type="entry name" value="GIY-YIG_HE_Tlr8p_PBC-V_like"/>
    <property type="match status" value="1"/>
</dbReference>
<dbReference type="Gene3D" id="1.10.10.10">
    <property type="entry name" value="Winged helix-like DNA-binding domain superfamily/Winged helix DNA-binding domain"/>
    <property type="match status" value="1"/>
</dbReference>
<accession>A0A160LK00</accession>
<dbReference type="InterPro" id="IPR035901">
    <property type="entry name" value="GIY-YIG_endonuc_sf"/>
</dbReference>
<dbReference type="SUPFAM" id="SSF82771">
    <property type="entry name" value="GIY-YIG endonuclease"/>
    <property type="match status" value="1"/>
</dbReference>
<gene>
    <name evidence="1" type="ORF">ATN07_32845</name>
</gene>